<dbReference type="GO" id="GO:0003677">
    <property type="term" value="F:DNA binding"/>
    <property type="evidence" value="ECO:0007669"/>
    <property type="project" value="InterPro"/>
</dbReference>
<gene>
    <name evidence="2" type="ORF">Egran_05155</name>
</gene>
<dbReference type="Gene3D" id="1.10.443.20">
    <property type="entry name" value="Centromere DNA-binding protein complex CBF3 subunit, domain 2"/>
    <property type="match status" value="1"/>
</dbReference>
<dbReference type="OrthoDB" id="4325529at2759"/>
<comment type="caution">
    <text evidence="2">The sequence shown here is derived from an EMBL/GenBank/DDBJ whole genome shotgun (WGS) entry which is preliminary data.</text>
</comment>
<evidence type="ECO:0000313" key="3">
    <source>
        <dbReference type="Proteomes" id="UP000243515"/>
    </source>
</evidence>
<dbReference type="Pfam" id="PF16787">
    <property type="entry name" value="NDC10_II"/>
    <property type="match status" value="1"/>
</dbReference>
<organism evidence="2 3">
    <name type="scientific">Elaphomyces granulatus</name>
    <dbReference type="NCBI Taxonomy" id="519963"/>
    <lineage>
        <taxon>Eukaryota</taxon>
        <taxon>Fungi</taxon>
        <taxon>Dikarya</taxon>
        <taxon>Ascomycota</taxon>
        <taxon>Pezizomycotina</taxon>
        <taxon>Eurotiomycetes</taxon>
        <taxon>Eurotiomycetidae</taxon>
        <taxon>Eurotiales</taxon>
        <taxon>Elaphomycetaceae</taxon>
        <taxon>Elaphomyces</taxon>
    </lineage>
</organism>
<dbReference type="InterPro" id="IPR038279">
    <property type="entry name" value="Ndc10_dom2_sf"/>
</dbReference>
<evidence type="ECO:0000259" key="1">
    <source>
        <dbReference type="Pfam" id="PF16787"/>
    </source>
</evidence>
<sequence length="140" mass="16287">MIIDTYSHDQFKEVCRAFWGNLATVPLGIRLRSLADFLMRHHMLLRGLSTRHADLADLFTLPDLKEGITPCQPLILTMGHGKMNQYGRMEYAVALRNKDPVICPLGALAIYLFWRWEFSGEPFPNFSHRAAWYDRKVYRS</sequence>
<accession>A0A232LSD3</accession>
<reference evidence="2 3" key="1">
    <citation type="journal article" date="2015" name="Environ. Microbiol.">
        <title>Metagenome sequence of Elaphomyces granulatus from sporocarp tissue reveals Ascomycota ectomycorrhizal fingerprints of genome expansion and a Proteobacteria-rich microbiome.</title>
        <authorList>
            <person name="Quandt C.A."/>
            <person name="Kohler A."/>
            <person name="Hesse C.N."/>
            <person name="Sharpton T.J."/>
            <person name="Martin F."/>
            <person name="Spatafora J.W."/>
        </authorList>
    </citation>
    <scope>NUCLEOTIDE SEQUENCE [LARGE SCALE GENOMIC DNA]</scope>
    <source>
        <strain evidence="2 3">OSC145934</strain>
    </source>
</reference>
<dbReference type="Proteomes" id="UP000243515">
    <property type="component" value="Unassembled WGS sequence"/>
</dbReference>
<protein>
    <recommendedName>
        <fullName evidence="1">Ndc10 domain-containing protein</fullName>
    </recommendedName>
</protein>
<dbReference type="AlphaFoldDB" id="A0A232LSD3"/>
<keyword evidence="3" id="KW-1185">Reference proteome</keyword>
<feature type="domain" description="Ndc10" evidence="1">
    <location>
        <begin position="30"/>
        <end position="134"/>
    </location>
</feature>
<proteinExistence type="predicted"/>
<dbReference type="EMBL" id="NPHW01005131">
    <property type="protein sequence ID" value="OXV07073.1"/>
    <property type="molecule type" value="Genomic_DNA"/>
</dbReference>
<name>A0A232LSD3_9EURO</name>
<dbReference type="InterPro" id="IPR031872">
    <property type="entry name" value="NDC10_II"/>
</dbReference>
<evidence type="ECO:0000313" key="2">
    <source>
        <dbReference type="EMBL" id="OXV07073.1"/>
    </source>
</evidence>